<evidence type="ECO:0000313" key="1">
    <source>
        <dbReference type="EMBL" id="CAG8776582.1"/>
    </source>
</evidence>
<accession>A0ACA9R4Z0</accession>
<sequence length="77" mass="9193">SPIPRTEISYLVPEQYEEVTMRVFSRESNKVVILTYSLSPRMTINQSSFIVNKEKIRVIQNYFEEFCELFKIKPNWG</sequence>
<evidence type="ECO:0000313" key="2">
    <source>
        <dbReference type="Proteomes" id="UP000789702"/>
    </source>
</evidence>
<feature type="non-terminal residue" evidence="1">
    <location>
        <position position="1"/>
    </location>
</feature>
<gene>
    <name evidence="1" type="ORF">DHETER_LOCUS16158</name>
</gene>
<protein>
    <submittedName>
        <fullName evidence="1">16601_t:CDS:1</fullName>
    </submittedName>
</protein>
<dbReference type="Proteomes" id="UP000789702">
    <property type="component" value="Unassembled WGS sequence"/>
</dbReference>
<keyword evidence="2" id="KW-1185">Reference proteome</keyword>
<proteinExistence type="predicted"/>
<reference evidence="1" key="1">
    <citation type="submission" date="2021-06" db="EMBL/GenBank/DDBJ databases">
        <authorList>
            <person name="Kallberg Y."/>
            <person name="Tangrot J."/>
            <person name="Rosling A."/>
        </authorList>
    </citation>
    <scope>NUCLEOTIDE SEQUENCE</scope>
    <source>
        <strain evidence="1">IL203A</strain>
    </source>
</reference>
<comment type="caution">
    <text evidence="1">The sequence shown here is derived from an EMBL/GenBank/DDBJ whole genome shotgun (WGS) entry which is preliminary data.</text>
</comment>
<dbReference type="EMBL" id="CAJVPU010060186">
    <property type="protein sequence ID" value="CAG8776582.1"/>
    <property type="molecule type" value="Genomic_DNA"/>
</dbReference>
<organism evidence="1 2">
    <name type="scientific">Dentiscutata heterogama</name>
    <dbReference type="NCBI Taxonomy" id="1316150"/>
    <lineage>
        <taxon>Eukaryota</taxon>
        <taxon>Fungi</taxon>
        <taxon>Fungi incertae sedis</taxon>
        <taxon>Mucoromycota</taxon>
        <taxon>Glomeromycotina</taxon>
        <taxon>Glomeromycetes</taxon>
        <taxon>Diversisporales</taxon>
        <taxon>Gigasporaceae</taxon>
        <taxon>Dentiscutata</taxon>
    </lineage>
</organism>
<name>A0ACA9R4Z0_9GLOM</name>